<dbReference type="Proteomes" id="UP001467690">
    <property type="component" value="Unassembled WGS sequence"/>
</dbReference>
<dbReference type="Gene3D" id="3.40.190.10">
    <property type="entry name" value="Periplasmic binding protein-like II"/>
    <property type="match status" value="2"/>
</dbReference>
<dbReference type="EMBL" id="JBELOE010000075">
    <property type="protein sequence ID" value="MER2490834.1"/>
    <property type="molecule type" value="Genomic_DNA"/>
</dbReference>
<comment type="caution">
    <text evidence="1">The sequence shown here is derived from an EMBL/GenBank/DDBJ whole genome shotgun (WGS) entry which is preliminary data.</text>
</comment>
<protein>
    <submittedName>
        <fullName evidence="1">Diguanylate cyclase</fullName>
    </submittedName>
</protein>
<evidence type="ECO:0000313" key="2">
    <source>
        <dbReference type="Proteomes" id="UP001467690"/>
    </source>
</evidence>
<keyword evidence="2" id="KW-1185">Reference proteome</keyword>
<organism evidence="1 2">
    <name type="scientific">Catenovulum sediminis</name>
    <dbReference type="NCBI Taxonomy" id="1740262"/>
    <lineage>
        <taxon>Bacteria</taxon>
        <taxon>Pseudomonadati</taxon>
        <taxon>Pseudomonadota</taxon>
        <taxon>Gammaproteobacteria</taxon>
        <taxon>Alteromonadales</taxon>
        <taxon>Alteromonadaceae</taxon>
        <taxon>Catenovulum</taxon>
    </lineage>
</organism>
<proteinExistence type="predicted"/>
<dbReference type="RefSeq" id="WP_350400655.1">
    <property type="nucleotide sequence ID" value="NZ_JBELOE010000075.1"/>
</dbReference>
<dbReference type="SUPFAM" id="SSF53850">
    <property type="entry name" value="Periplasmic binding protein-like II"/>
    <property type="match status" value="1"/>
</dbReference>
<name>A0ABV1RD34_9ALTE</name>
<accession>A0ABV1RD34</accession>
<sequence length="284" mass="32696">MSLVLTSQPCFALAEKLTIRHNKVEGIGAKEEYQFGLLKLALDYDAQNTYQYQPASRFLPQVTMMEQLKAGEIEVAWTGTSKELETELLPIRIPLYKGLLGHRIFIIREGNQAKFDAVDTFSDLQRLTAAQERTWADTKILRSAGIPVIGTRRYENLFYMLEGGRYDYFPRGVHEPWSEIAARPELPLTVEKHILLKYPMPAYFFVRKDNFNLANKIEAGLRQAIRDGSFDDYFFSNPMIKDVIEKAHLTERVMFEIDNPNIPDATPFEDPSLWLDINNLPLSK</sequence>
<gene>
    <name evidence="1" type="ORF">ABS311_02930</name>
</gene>
<reference evidence="1 2" key="1">
    <citation type="submission" date="2024-06" db="EMBL/GenBank/DDBJ databases">
        <authorList>
            <person name="Chen R.Y."/>
        </authorList>
    </citation>
    <scope>NUCLEOTIDE SEQUENCE [LARGE SCALE GENOMIC DNA]</scope>
    <source>
        <strain evidence="1 2">D2</strain>
    </source>
</reference>
<evidence type="ECO:0000313" key="1">
    <source>
        <dbReference type="EMBL" id="MER2490834.1"/>
    </source>
</evidence>